<dbReference type="Proteomes" id="UP001364695">
    <property type="component" value="Unassembled WGS sequence"/>
</dbReference>
<comment type="caution">
    <text evidence="1">The sequence shown here is derived from an EMBL/GenBank/DDBJ whole genome shotgun (WGS) entry which is preliminary data.</text>
</comment>
<protein>
    <submittedName>
        <fullName evidence="1">AzlD domain-containing protein</fullName>
    </submittedName>
</protein>
<name>A0ACC6P4C0_9BURK</name>
<proteinExistence type="predicted"/>
<reference evidence="1" key="1">
    <citation type="submission" date="2023-10" db="EMBL/GenBank/DDBJ databases">
        <title>Amphibacter perezi, gen. nov., sp. nov. a novel taxa of the family Comamonadaceae, class Betaproteobacteria isolated from the skin microbiota of Pelophylax perezi from different populations.</title>
        <authorList>
            <person name="Costa S."/>
            <person name="Proenca D.N."/>
            <person name="Lopes I."/>
            <person name="Morais P.V."/>
        </authorList>
    </citation>
    <scope>NUCLEOTIDE SEQUENCE</scope>
    <source>
        <strain evidence="1">SL12-8</strain>
    </source>
</reference>
<sequence length="112" mass="11776">MVNDFLGTGAVILGLAVITVLTRGFFILPRREIPLPAWLRAGLRYAPLGALAAIIVPGVVMNGDQLTPTLLDAQIAGALAGIAWFAWRQSVLGTIVAGMAVMLLLRLGLGWA</sequence>
<keyword evidence="2" id="KW-1185">Reference proteome</keyword>
<organism evidence="1 2">
    <name type="scientific">Amphibiibacter pelophylacis</name>
    <dbReference type="NCBI Taxonomy" id="1799477"/>
    <lineage>
        <taxon>Bacteria</taxon>
        <taxon>Pseudomonadati</taxon>
        <taxon>Pseudomonadota</taxon>
        <taxon>Betaproteobacteria</taxon>
        <taxon>Burkholderiales</taxon>
        <taxon>Sphaerotilaceae</taxon>
        <taxon>Amphibiibacter</taxon>
    </lineage>
</organism>
<accession>A0ACC6P4C0</accession>
<evidence type="ECO:0000313" key="1">
    <source>
        <dbReference type="EMBL" id="MEJ7139042.1"/>
    </source>
</evidence>
<gene>
    <name evidence="1" type="ORF">RV045_11465</name>
</gene>
<evidence type="ECO:0000313" key="2">
    <source>
        <dbReference type="Proteomes" id="UP001364695"/>
    </source>
</evidence>
<dbReference type="EMBL" id="JAWDIE010000018">
    <property type="protein sequence ID" value="MEJ7139042.1"/>
    <property type="molecule type" value="Genomic_DNA"/>
</dbReference>